<name>A0A498LN85_LABRO</name>
<dbReference type="SUPFAM" id="SSF47576">
    <property type="entry name" value="Calponin-homology domain, CH-domain"/>
    <property type="match status" value="1"/>
</dbReference>
<evidence type="ECO:0000256" key="10">
    <source>
        <dbReference type="ARBA" id="ARBA00023212"/>
    </source>
</evidence>
<dbReference type="Gene3D" id="1.10.418.10">
    <property type="entry name" value="Calponin-like domain"/>
    <property type="match status" value="1"/>
</dbReference>
<evidence type="ECO:0000256" key="12">
    <source>
        <dbReference type="PROSITE-ProRule" id="PRU00576"/>
    </source>
</evidence>
<keyword evidence="16" id="KW-0472">Membrane</keyword>
<dbReference type="FunFam" id="1.10.418.10:FF:000007">
    <property type="entry name" value="Microtubule-associated protein, RP/EB family, member 2"/>
    <property type="match status" value="1"/>
</dbReference>
<dbReference type="Gene3D" id="3.20.20.140">
    <property type="entry name" value="Metal-dependent hydrolases"/>
    <property type="match status" value="2"/>
</dbReference>
<feature type="region of interest" description="Disordered" evidence="13">
    <location>
        <begin position="906"/>
        <end position="935"/>
    </location>
</feature>
<dbReference type="PANTHER" id="PTHR11647:SF58">
    <property type="entry name" value="DIHYDROPYRIMIDINASE-RELATED PROTEIN 5"/>
    <property type="match status" value="1"/>
</dbReference>
<dbReference type="InterPro" id="IPR036872">
    <property type="entry name" value="CH_dom_sf"/>
</dbReference>
<dbReference type="GO" id="GO:0005829">
    <property type="term" value="C:cytosol"/>
    <property type="evidence" value="ECO:0007669"/>
    <property type="project" value="TreeGrafter"/>
</dbReference>
<evidence type="ECO:0000256" key="7">
    <source>
        <dbReference type="ARBA" id="ARBA00022618"/>
    </source>
</evidence>
<dbReference type="GO" id="GO:0016812">
    <property type="term" value="F:hydrolase activity, acting on carbon-nitrogen (but not peptide) bonds, in cyclic amides"/>
    <property type="evidence" value="ECO:0007669"/>
    <property type="project" value="TreeGrafter"/>
</dbReference>
<evidence type="ECO:0000313" key="17">
    <source>
        <dbReference type="Proteomes" id="UP000290572"/>
    </source>
</evidence>
<dbReference type="InterPro" id="IPR050378">
    <property type="entry name" value="Metallo-dep_Hydrolases_sf"/>
</dbReference>
<feature type="domain" description="EB1 C-terminal" evidence="15">
    <location>
        <begin position="766"/>
        <end position="836"/>
    </location>
</feature>
<reference evidence="16 17" key="1">
    <citation type="submission" date="2018-03" db="EMBL/GenBank/DDBJ databases">
        <title>Draft genome sequence of Rohu Carp (Labeo rohita).</title>
        <authorList>
            <person name="Das P."/>
            <person name="Kushwaha B."/>
            <person name="Joshi C.G."/>
            <person name="Kumar D."/>
            <person name="Nagpure N.S."/>
            <person name="Sahoo L."/>
            <person name="Das S.P."/>
            <person name="Bit A."/>
            <person name="Patnaik S."/>
            <person name="Meher P.K."/>
            <person name="Jayasankar P."/>
            <person name="Koringa P.G."/>
            <person name="Patel N.V."/>
            <person name="Hinsu A.T."/>
            <person name="Kumar R."/>
            <person name="Pandey M."/>
            <person name="Agarwal S."/>
            <person name="Srivastava S."/>
            <person name="Singh M."/>
            <person name="Iquebal M.A."/>
            <person name="Jaiswal S."/>
            <person name="Angadi U.B."/>
            <person name="Kumar N."/>
            <person name="Raza M."/>
            <person name="Shah T.M."/>
            <person name="Rai A."/>
            <person name="Jena J.K."/>
        </authorList>
    </citation>
    <scope>NUCLEOTIDE SEQUENCE [LARGE SCALE GENOMIC DNA]</scope>
    <source>
        <strain evidence="16">DASCIFA01</strain>
        <tissue evidence="16">Testis</tissue>
    </source>
</reference>
<organism evidence="16 17">
    <name type="scientific">Labeo rohita</name>
    <name type="common">Indian major carp</name>
    <name type="synonym">Cyprinus rohita</name>
    <dbReference type="NCBI Taxonomy" id="84645"/>
    <lineage>
        <taxon>Eukaryota</taxon>
        <taxon>Metazoa</taxon>
        <taxon>Chordata</taxon>
        <taxon>Craniata</taxon>
        <taxon>Vertebrata</taxon>
        <taxon>Euteleostomi</taxon>
        <taxon>Actinopterygii</taxon>
        <taxon>Neopterygii</taxon>
        <taxon>Teleostei</taxon>
        <taxon>Ostariophysi</taxon>
        <taxon>Cypriniformes</taxon>
        <taxon>Cyprinidae</taxon>
        <taxon>Labeoninae</taxon>
        <taxon>Labeonini</taxon>
        <taxon>Labeo</taxon>
    </lineage>
</organism>
<sequence>MAAGSSSLRILIKGGRVVNDDVTQEADVYIENGLIQQVGRDLMIPGGAKVIDASGKLVIPGGIDSSVHLQQTFMNASTQDDFYSGTKVTHTHTHTHTTAVMESCRSHTHTHTHTAAVCNIPSAVCSLLLSVKEAALLGGTTMVIAHVLPERDASLLEEFEKIRAHADAKACCDYALHVGVTWWGPKVRREMEVLVGEKGVNSFQMFMAYKDVLMLKDSELYQAMHTCKDIGAVARVHAENGELVLELEAEATHRAITIANRAHCPLYLVNVSSVCAADVIAAARMQGKVVHAETTLAHSVLSGMHYYHQDWAHAAAHVVAPPLRLDPNTPEYIMGLLGNDIINVVASDHRAFNTKQKAMGKEDFTKIPHGAAGVEDRMSVIWERGVIAGKMDENRFVAVTSSNAAKIYNLYPRKGRIVPGADADVVVWDPDATRTISASAQVQGGDFNLYESQRCHGVPLVTISHGRLVCENGVFTCAQGSGKFHPMRSFPDFLYKKMVQREKTQRLRGVDRAPYSGDVAAVTNSVRKESATPEGDVPMRATARHAGIRDLHESSFSLSGAQVDDHIPKRSSARILAPPGGRSSGICCGMAVNVYSTSMTIENLSRHDMLAWVNDSLQLTYTKIEQLCSGVAYCQFMDMLFPGCILLKRVKFQAKLEHEYINNFKVLQTAFKRMNVDKIIPVERLVKGKFQDNFEFLQWFKKFFDANYDGKEYDPQLARQGHDVTPPPNPGPQRTSPTAPKTMPAPQRAISSTPSTGTRRNPPMSRNGGGDAEIMELNQQLMDLKLTVDGLEKERDFYFGKLRDIELICQEHESDSNPILGKIINILYATEIGIMASGAGKWEVVKKGKKQNSSGSSGGKTQDKKSARKALSEANTRHTDSNHVMSETIFDGFEKMVKKQNKEQFPPLAETQQKKPNAGKQSKKPPANSSTKPTRYKTLEEAVKALDVVELKQQLEKSQSLFPENPSVWVKDLAGYLNYKLPAPDADPTLSSYAHDYPYCLAGKELRAVIRNLLGKCSEALPELFDHCVYTMLREQDRQPGESLHGYRMCIQALMQDKPKIATLNLPDHLELLRSHQNRPVKCLTIMWALGQAGFYDLGQGIRVWLGIMLPVLGVKALSAYAIAYLERLLTLHANLTKGFGIMGPKEFFPLLDFAYMPKNALSQSLQEQLCRLYPRLKVLAFGAKPEVTLHTYFPSFLSRATPNCPDTMKKELLRSLTECLTVDGQSLSVWRQLYTKHLPQSSLLLNHLLKSWNTLPPKLQKNLQDTIQSFRVTNDELQSSTNTQHINDCNTLCHSLQLKMHGQGFPWWRVLMMALVFVAGFVAHDVRSQGSFANSTTALYLERSGVTAVSQQAWSKVSHYGQQGVSWLAENTPYYYSRAVEATGPLLEGARDRMKVAALFVAQKSSELFLWLQENVPLVIEWVQANTPDSVFEFIEYVKQLLLYVHERVIVPSLQYLNTALQHAWRSLQESCNGEVSLHCLQNHLRSFTNSTWIYLQDATSAAKSRAQELLSRV</sequence>
<evidence type="ECO:0000256" key="2">
    <source>
        <dbReference type="ARBA" id="ARBA00004647"/>
    </source>
</evidence>
<dbReference type="CDD" id="cd01314">
    <property type="entry name" value="D-HYD"/>
    <property type="match status" value="1"/>
</dbReference>
<evidence type="ECO:0000259" key="14">
    <source>
        <dbReference type="PROSITE" id="PS50021"/>
    </source>
</evidence>
<comment type="similarity">
    <text evidence="3">Belongs to the metallo-dependent hydrolases superfamily. Hydantoinase/dihydropyrimidinase family.</text>
</comment>
<keyword evidence="8 12" id="KW-0493">Microtubule</keyword>
<dbReference type="Pfam" id="PF10151">
    <property type="entry name" value="TMEM214"/>
    <property type="match status" value="1"/>
</dbReference>
<keyword evidence="18" id="KW-1267">Proteomics identification</keyword>
<dbReference type="InterPro" id="IPR011778">
    <property type="entry name" value="Hydantoinase/dihydroPyrase"/>
</dbReference>
<proteinExistence type="evidence at protein level"/>
<comment type="subcellular location">
    <subcellularLocation>
        <location evidence="1">Cytoplasm</location>
        <location evidence="1">Cytoskeleton</location>
        <location evidence="1">Microtubule organizing center</location>
        <location evidence="1">Centrosome</location>
    </subcellularLocation>
    <subcellularLocation>
        <location evidence="2">Cytoplasm</location>
        <location evidence="2">Cytoskeleton</location>
        <location evidence="2">Spindle pole</location>
    </subcellularLocation>
</comment>
<keyword evidence="9" id="KW-0498">Mitosis</keyword>
<dbReference type="PANTHER" id="PTHR11647">
    <property type="entry name" value="HYDRANTOINASE/DIHYDROPYRIMIDINASE FAMILY MEMBER"/>
    <property type="match status" value="1"/>
</dbReference>
<dbReference type="GO" id="GO:0051010">
    <property type="term" value="F:microtubule plus-end binding"/>
    <property type="evidence" value="ECO:0007669"/>
    <property type="project" value="UniProtKB-ARBA"/>
</dbReference>
<dbReference type="SUPFAM" id="SSF51556">
    <property type="entry name" value="Metallo-dependent hydrolases"/>
    <property type="match status" value="1"/>
</dbReference>
<evidence type="ECO:0000256" key="4">
    <source>
        <dbReference type="ARBA" id="ARBA00010729"/>
    </source>
</evidence>
<dbReference type="InterPro" id="IPR004953">
    <property type="entry name" value="EB1_C"/>
</dbReference>
<evidence type="ECO:0000256" key="5">
    <source>
        <dbReference type="ARBA" id="ARBA00019567"/>
    </source>
</evidence>
<keyword evidence="17" id="KW-1185">Reference proteome</keyword>
<keyword evidence="7" id="KW-0132">Cell division</keyword>
<dbReference type="GO" id="GO:0005813">
    <property type="term" value="C:centrosome"/>
    <property type="evidence" value="ECO:0007669"/>
    <property type="project" value="UniProtKB-SubCell"/>
</dbReference>
<evidence type="ECO:0000256" key="1">
    <source>
        <dbReference type="ARBA" id="ARBA00004300"/>
    </source>
</evidence>
<feature type="region of interest" description="Disordered" evidence="13">
    <location>
        <begin position="717"/>
        <end position="771"/>
    </location>
</feature>
<protein>
    <recommendedName>
        <fullName evidence="5">Microtubule-associated protein RP/EB family member 1</fullName>
    </recommendedName>
</protein>
<dbReference type="SUPFAM" id="SSF51338">
    <property type="entry name" value="Composite domain of metallo-dependent hydrolases"/>
    <property type="match status" value="2"/>
</dbReference>
<evidence type="ECO:0000256" key="9">
    <source>
        <dbReference type="ARBA" id="ARBA00022776"/>
    </source>
</evidence>
<evidence type="ECO:0000256" key="6">
    <source>
        <dbReference type="ARBA" id="ARBA00022490"/>
    </source>
</evidence>
<evidence type="ECO:0000256" key="11">
    <source>
        <dbReference type="ARBA" id="ARBA00023306"/>
    </source>
</evidence>
<dbReference type="InterPro" id="IPR032466">
    <property type="entry name" value="Metal_Hydrolase"/>
</dbReference>
<feature type="region of interest" description="Disordered" evidence="13">
    <location>
        <begin position="847"/>
        <end position="885"/>
    </location>
</feature>
<dbReference type="STRING" id="84645.A0A498LN85"/>
<evidence type="ECO:0000256" key="13">
    <source>
        <dbReference type="SAM" id="MobiDB-lite"/>
    </source>
</evidence>
<accession>A0A498LN85</accession>
<keyword evidence="11" id="KW-0131">Cell cycle</keyword>
<comment type="caution">
    <text evidence="16">The sequence shown here is derived from an EMBL/GenBank/DDBJ whole genome shotgun (WGS) entry which is preliminary data.</text>
</comment>
<evidence type="ECO:0000256" key="3">
    <source>
        <dbReference type="ARBA" id="ARBA00008829"/>
    </source>
</evidence>
<gene>
    <name evidence="16" type="ORF">ROHU_035388</name>
</gene>
<dbReference type="GO" id="GO:0005874">
    <property type="term" value="C:microtubule"/>
    <property type="evidence" value="ECO:0007669"/>
    <property type="project" value="UniProtKB-KW"/>
</dbReference>
<evidence type="ECO:0000259" key="15">
    <source>
        <dbReference type="PROSITE" id="PS51230"/>
    </source>
</evidence>
<dbReference type="GO" id="GO:0051301">
    <property type="term" value="P:cell division"/>
    <property type="evidence" value="ECO:0007669"/>
    <property type="project" value="UniProtKB-KW"/>
</dbReference>
<dbReference type="EMBL" id="QBIY01013327">
    <property type="protein sequence ID" value="RXN08234.1"/>
    <property type="molecule type" value="Genomic_DNA"/>
</dbReference>
<dbReference type="Pfam" id="PF03271">
    <property type="entry name" value="EB1"/>
    <property type="match status" value="1"/>
</dbReference>
<evidence type="ECO:0000313" key="16">
    <source>
        <dbReference type="EMBL" id="RXN08234.1"/>
    </source>
</evidence>
<dbReference type="Gene3D" id="1.20.5.1430">
    <property type="match status" value="1"/>
</dbReference>
<dbReference type="PROSITE" id="PS50021">
    <property type="entry name" value="CH"/>
    <property type="match status" value="1"/>
</dbReference>
<dbReference type="FunFam" id="3.20.20.140:FF:000174">
    <property type="entry name" value="Dihydropyrimidinase-related protein 2"/>
    <property type="match status" value="1"/>
</dbReference>
<comment type="similarity">
    <text evidence="4">Belongs to the MAPRE family.</text>
</comment>
<dbReference type="SUPFAM" id="SSF140612">
    <property type="entry name" value="EB1 dimerisation domain-like"/>
    <property type="match status" value="1"/>
</dbReference>
<dbReference type="FunFam" id="1.20.5.1430:FF:000001">
    <property type="entry name" value="microtubule-associated protein RP/EB family member 1"/>
    <property type="match status" value="1"/>
</dbReference>
<dbReference type="InterPro" id="IPR036133">
    <property type="entry name" value="EB1_C_sf"/>
</dbReference>
<dbReference type="InterPro" id="IPR006680">
    <property type="entry name" value="Amidohydro-rel"/>
</dbReference>
<dbReference type="Pfam" id="PF00307">
    <property type="entry name" value="CH"/>
    <property type="match status" value="1"/>
</dbReference>
<dbReference type="InterPro" id="IPR011059">
    <property type="entry name" value="Metal-dep_hydrolase_composite"/>
</dbReference>
<dbReference type="InterPro" id="IPR001715">
    <property type="entry name" value="CH_dom"/>
</dbReference>
<dbReference type="GO" id="GO:0000922">
    <property type="term" value="C:spindle pole"/>
    <property type="evidence" value="ECO:0007669"/>
    <property type="project" value="UniProtKB-SubCell"/>
</dbReference>
<keyword evidence="16" id="KW-0812">Transmembrane</keyword>
<feature type="compositionally biased region" description="Polar residues" evidence="13">
    <location>
        <begin position="749"/>
        <end position="759"/>
    </location>
</feature>
<dbReference type="PROSITE" id="PS51230">
    <property type="entry name" value="EB1_C"/>
    <property type="match status" value="1"/>
</dbReference>
<dbReference type="Proteomes" id="UP000290572">
    <property type="component" value="Unassembled WGS sequence"/>
</dbReference>
<dbReference type="Pfam" id="PF01979">
    <property type="entry name" value="Amidohydro_1"/>
    <property type="match status" value="1"/>
</dbReference>
<dbReference type="FunFam" id="3.20.20.140:FF:000076">
    <property type="entry name" value="Dihydropyrimidinase like 2"/>
    <property type="match status" value="1"/>
</dbReference>
<evidence type="ECO:0007829" key="18">
    <source>
        <dbReference type="PeptideAtlas" id="A0A498LN85"/>
    </source>
</evidence>
<evidence type="ECO:0000256" key="8">
    <source>
        <dbReference type="ARBA" id="ARBA00022701"/>
    </source>
</evidence>
<keyword evidence="6" id="KW-0963">Cytoplasm</keyword>
<feature type="domain" description="Calponin-homology (CH)" evidence="14">
    <location>
        <begin position="603"/>
        <end position="705"/>
    </location>
</feature>
<dbReference type="InterPro" id="IPR019308">
    <property type="entry name" value="TMEM214"/>
</dbReference>
<keyword evidence="10" id="KW-0206">Cytoskeleton</keyword>